<organism evidence="3 4">
    <name type="scientific">Tetraparma gracilis</name>
    <dbReference type="NCBI Taxonomy" id="2962635"/>
    <lineage>
        <taxon>Eukaryota</taxon>
        <taxon>Sar</taxon>
        <taxon>Stramenopiles</taxon>
        <taxon>Ochrophyta</taxon>
        <taxon>Bolidophyceae</taxon>
        <taxon>Parmales</taxon>
        <taxon>Triparmaceae</taxon>
        <taxon>Tetraparma</taxon>
    </lineage>
</organism>
<accession>A0ABQ6MM46</accession>
<keyword evidence="2" id="KW-0812">Transmembrane</keyword>
<feature type="transmembrane region" description="Helical" evidence="2">
    <location>
        <begin position="32"/>
        <end position="52"/>
    </location>
</feature>
<evidence type="ECO:0000256" key="2">
    <source>
        <dbReference type="SAM" id="Phobius"/>
    </source>
</evidence>
<proteinExistence type="predicted"/>
<keyword evidence="2" id="KW-1133">Transmembrane helix</keyword>
<keyword evidence="2" id="KW-0472">Membrane</keyword>
<name>A0ABQ6MM46_9STRA</name>
<feature type="region of interest" description="Disordered" evidence="1">
    <location>
        <begin position="124"/>
        <end position="155"/>
    </location>
</feature>
<keyword evidence="4" id="KW-1185">Reference proteome</keyword>
<dbReference type="Proteomes" id="UP001165060">
    <property type="component" value="Unassembled WGS sequence"/>
</dbReference>
<protein>
    <submittedName>
        <fullName evidence="3">Uncharacterized protein</fullName>
    </submittedName>
</protein>
<comment type="caution">
    <text evidence="3">The sequence shown here is derived from an EMBL/GenBank/DDBJ whole genome shotgun (WGS) entry which is preliminary data.</text>
</comment>
<evidence type="ECO:0000313" key="4">
    <source>
        <dbReference type="Proteomes" id="UP001165060"/>
    </source>
</evidence>
<gene>
    <name evidence="3" type="ORF">TeGR_g12928</name>
</gene>
<sequence length="155" mass="16599">MTPLADLPLYLLKLLISELRAVLSSTSPHHSLAVALSILFVAAAGCAATWVAGPDAGLKTPTGRVAMAQAYRQLCGAANIPAPPGLVLAEERAKLGGGRLPNIRERQAARVVLRRELKDVPVPDGAWPTEERIMAQEQRQADRIARGREPVDAQQ</sequence>
<evidence type="ECO:0000256" key="1">
    <source>
        <dbReference type="SAM" id="MobiDB-lite"/>
    </source>
</evidence>
<reference evidence="3 4" key="1">
    <citation type="journal article" date="2023" name="Commun. Biol.">
        <title>Genome analysis of Parmales, the sister group of diatoms, reveals the evolutionary specialization of diatoms from phago-mixotrophs to photoautotrophs.</title>
        <authorList>
            <person name="Ban H."/>
            <person name="Sato S."/>
            <person name="Yoshikawa S."/>
            <person name="Yamada K."/>
            <person name="Nakamura Y."/>
            <person name="Ichinomiya M."/>
            <person name="Sato N."/>
            <person name="Blanc-Mathieu R."/>
            <person name="Endo H."/>
            <person name="Kuwata A."/>
            <person name="Ogata H."/>
        </authorList>
    </citation>
    <scope>NUCLEOTIDE SEQUENCE [LARGE SCALE GENOMIC DNA]</scope>
</reference>
<feature type="compositionally biased region" description="Basic and acidic residues" evidence="1">
    <location>
        <begin position="129"/>
        <end position="155"/>
    </location>
</feature>
<evidence type="ECO:0000313" key="3">
    <source>
        <dbReference type="EMBL" id="GMI28320.1"/>
    </source>
</evidence>
<dbReference type="EMBL" id="BRYB01000350">
    <property type="protein sequence ID" value="GMI28320.1"/>
    <property type="molecule type" value="Genomic_DNA"/>
</dbReference>